<feature type="transmembrane region" description="Helical" evidence="5">
    <location>
        <begin position="260"/>
        <end position="278"/>
    </location>
</feature>
<dbReference type="Proteomes" id="UP000000466">
    <property type="component" value="Chromosome"/>
</dbReference>
<keyword evidence="8" id="KW-1185">Reference proteome</keyword>
<feature type="transmembrane region" description="Helical" evidence="5">
    <location>
        <begin position="34"/>
        <end position="55"/>
    </location>
</feature>
<dbReference type="KEGG" id="saga:M5M_13220"/>
<evidence type="ECO:0000313" key="8">
    <source>
        <dbReference type="Proteomes" id="UP000000466"/>
    </source>
</evidence>
<keyword evidence="2 5" id="KW-0812">Transmembrane</keyword>
<dbReference type="PANTHER" id="PTHR22911">
    <property type="entry name" value="ACYL-MALONYL CONDENSING ENZYME-RELATED"/>
    <property type="match status" value="1"/>
</dbReference>
<evidence type="ECO:0000256" key="2">
    <source>
        <dbReference type="ARBA" id="ARBA00022692"/>
    </source>
</evidence>
<proteinExistence type="predicted"/>
<evidence type="ECO:0000256" key="5">
    <source>
        <dbReference type="SAM" id="Phobius"/>
    </source>
</evidence>
<reference evidence="7 8" key="1">
    <citation type="journal article" date="2013" name="Genome Announc.">
        <title>Complete genome sequence of Simiduia agarivorans SA1(T), a marine bacterium able to degrade a variety of polysaccharides.</title>
        <authorList>
            <person name="Lin S.Y."/>
            <person name="Shieh W.Y."/>
            <person name="Chen J.S."/>
            <person name="Tang S.L."/>
        </authorList>
    </citation>
    <scope>NUCLEOTIDE SEQUENCE [LARGE SCALE GENOMIC DNA]</scope>
    <source>
        <strain evidence="8">DSM 21679 / JCM 13881 / BCRC 17597 / SA1</strain>
    </source>
</reference>
<evidence type="ECO:0000256" key="3">
    <source>
        <dbReference type="ARBA" id="ARBA00022989"/>
    </source>
</evidence>
<dbReference type="EMBL" id="CP003746">
    <property type="protein sequence ID" value="AFU99788.1"/>
    <property type="molecule type" value="Genomic_DNA"/>
</dbReference>
<feature type="domain" description="EamA" evidence="6">
    <location>
        <begin position="148"/>
        <end position="277"/>
    </location>
</feature>
<accession>K4KNV2</accession>
<feature type="transmembrane region" description="Helical" evidence="5">
    <location>
        <begin position="178"/>
        <end position="197"/>
    </location>
</feature>
<dbReference type="InterPro" id="IPR000620">
    <property type="entry name" value="EamA_dom"/>
</dbReference>
<comment type="subcellular location">
    <subcellularLocation>
        <location evidence="1">Membrane</location>
        <topology evidence="1">Multi-pass membrane protein</topology>
    </subcellularLocation>
</comment>
<feature type="transmembrane region" description="Helical" evidence="5">
    <location>
        <begin position="203"/>
        <end position="222"/>
    </location>
</feature>
<gene>
    <name evidence="7" type="ordered locus">M5M_13220</name>
</gene>
<evidence type="ECO:0000313" key="7">
    <source>
        <dbReference type="EMBL" id="AFU99788.1"/>
    </source>
</evidence>
<feature type="transmembrane region" description="Helical" evidence="5">
    <location>
        <begin position="234"/>
        <end position="254"/>
    </location>
</feature>
<dbReference type="InterPro" id="IPR037185">
    <property type="entry name" value="EmrE-like"/>
</dbReference>
<feature type="domain" description="EamA" evidence="6">
    <location>
        <begin position="7"/>
        <end position="138"/>
    </location>
</feature>
<keyword evidence="4 5" id="KW-0472">Membrane</keyword>
<dbReference type="Gene3D" id="1.10.3730.20">
    <property type="match status" value="1"/>
</dbReference>
<protein>
    <recommendedName>
        <fullName evidence="6">EamA domain-containing protein</fullName>
    </recommendedName>
</protein>
<feature type="transmembrane region" description="Helical" evidence="5">
    <location>
        <begin position="122"/>
        <end position="141"/>
    </location>
</feature>
<dbReference type="Pfam" id="PF00892">
    <property type="entry name" value="EamA"/>
    <property type="match status" value="2"/>
</dbReference>
<sequence length="294" mass="32238">MSTDLSRAVLLALATSFVASLVAAGSKWAAEYVSIHQLVASQYFVGFCLYLPLLVRGGKAAVKTERAGLHCLRGLAGLGAFYAYYAAIQHIPLLEATLLRNSAPLLVPLIALWFLRIRIPAARWWPLLIGFAGVLIILRPLPALLSVWHLVGFAAAWMMAASMITTRLLTYTESNQVVLFYYFSVALLVSTPLALWTWRTAPWWVYGLLLVLGLGLALALWLYTLAYRAAKPSVLAPVSYMSVVFAGLWGWLFWRETPDTVAGIGTLLVVISAVMILWQDKTSPPLPAAPRPPA</sequence>
<dbReference type="SUPFAM" id="SSF103481">
    <property type="entry name" value="Multidrug resistance efflux transporter EmrE"/>
    <property type="match status" value="2"/>
</dbReference>
<dbReference type="eggNOG" id="COG0697">
    <property type="taxonomic scope" value="Bacteria"/>
</dbReference>
<name>K4KNV2_SIMAS</name>
<evidence type="ECO:0000256" key="1">
    <source>
        <dbReference type="ARBA" id="ARBA00004141"/>
    </source>
</evidence>
<dbReference type="OrthoDB" id="554876at2"/>
<dbReference type="RefSeq" id="WP_015047951.1">
    <property type="nucleotide sequence ID" value="NC_018868.3"/>
</dbReference>
<dbReference type="GO" id="GO:0016020">
    <property type="term" value="C:membrane"/>
    <property type="evidence" value="ECO:0007669"/>
    <property type="project" value="UniProtKB-SubCell"/>
</dbReference>
<feature type="transmembrane region" description="Helical" evidence="5">
    <location>
        <begin position="98"/>
        <end position="115"/>
    </location>
</feature>
<evidence type="ECO:0000259" key="6">
    <source>
        <dbReference type="Pfam" id="PF00892"/>
    </source>
</evidence>
<dbReference type="HOGENOM" id="CLU_032828_0_2_6"/>
<dbReference type="STRING" id="1117647.M5M_13220"/>
<organism evidence="7 8">
    <name type="scientific">Simiduia agarivorans (strain DSM 21679 / JCM 13881 / BCRC 17597 / SA1)</name>
    <dbReference type="NCBI Taxonomy" id="1117647"/>
    <lineage>
        <taxon>Bacteria</taxon>
        <taxon>Pseudomonadati</taxon>
        <taxon>Pseudomonadota</taxon>
        <taxon>Gammaproteobacteria</taxon>
        <taxon>Cellvibrionales</taxon>
        <taxon>Cellvibrionaceae</taxon>
        <taxon>Simiduia</taxon>
    </lineage>
</organism>
<dbReference type="AlphaFoldDB" id="K4KNV2"/>
<feature type="transmembrane region" description="Helical" evidence="5">
    <location>
        <begin position="147"/>
        <end position="166"/>
    </location>
</feature>
<evidence type="ECO:0000256" key="4">
    <source>
        <dbReference type="ARBA" id="ARBA00023136"/>
    </source>
</evidence>
<dbReference type="PANTHER" id="PTHR22911:SF6">
    <property type="entry name" value="SOLUTE CARRIER FAMILY 35 MEMBER G1"/>
    <property type="match status" value="1"/>
</dbReference>
<feature type="transmembrane region" description="Helical" evidence="5">
    <location>
        <begin position="67"/>
        <end position="86"/>
    </location>
</feature>
<keyword evidence="3 5" id="KW-1133">Transmembrane helix</keyword>